<proteinExistence type="predicted"/>
<accession>A0A317SZX9</accession>
<dbReference type="PANTHER" id="PTHR47098">
    <property type="entry name" value="PROTEIN MAK32"/>
    <property type="match status" value="1"/>
</dbReference>
<dbReference type="Proteomes" id="UP000246991">
    <property type="component" value="Unassembled WGS sequence"/>
</dbReference>
<dbReference type="InterPro" id="IPR029056">
    <property type="entry name" value="Ribokinase-like"/>
</dbReference>
<keyword evidence="2" id="KW-0808">Transferase</keyword>
<evidence type="ECO:0000313" key="3">
    <source>
        <dbReference type="Proteomes" id="UP000246991"/>
    </source>
</evidence>
<sequence length="371" mass="40542">MDARDSTPQRTVPARNVDFTTFAMFILDEIHFGEDKEDMVSNIIGGAGTFSVIGARVFSPGPQAKSIGWIVDAGNDFPQEVRRELMALGTDLAIREDLERKTTRGWNKYGPGDYREFKYLTPKKRIEVNDLVEEGLFTAKTSHLICTPARASSVCSGLHKALQDRLLHPTPLVIWEPVPDSCNPEHRMEMHTTPPPYKVLEMVHIISPNHDELAGFYGIKDPLEKRDPDTIKSLAGKIAAAGIGQQGSGAIIVRAGKLGCLVACKKHTPIWLPAYHPPTEGGDNNPGVVDPTGGGNAFIGGMSISIARNGSTKFVLAAAMGIVAASFAIEQVGMPKLEVVDGEERWNGVSVRERMEEYRRRVENMGISLDV</sequence>
<dbReference type="Pfam" id="PF00294">
    <property type="entry name" value="PfkB"/>
    <property type="match status" value="1"/>
</dbReference>
<keyword evidence="3" id="KW-1185">Reference proteome</keyword>
<protein>
    <submittedName>
        <fullName evidence="2">Ribokinase-like protein</fullName>
    </submittedName>
</protein>
<dbReference type="OrthoDB" id="497927at2759"/>
<organism evidence="2 3">
    <name type="scientific">Tuber magnatum</name>
    <name type="common">white Piedmont truffle</name>
    <dbReference type="NCBI Taxonomy" id="42249"/>
    <lineage>
        <taxon>Eukaryota</taxon>
        <taxon>Fungi</taxon>
        <taxon>Dikarya</taxon>
        <taxon>Ascomycota</taxon>
        <taxon>Pezizomycotina</taxon>
        <taxon>Pezizomycetes</taxon>
        <taxon>Pezizales</taxon>
        <taxon>Tuberaceae</taxon>
        <taxon>Tuber</taxon>
    </lineage>
</organism>
<gene>
    <name evidence="2" type="ORF">C7212DRAFT_274578</name>
</gene>
<comment type="caution">
    <text evidence="2">The sequence shown here is derived from an EMBL/GenBank/DDBJ whole genome shotgun (WGS) entry which is preliminary data.</text>
</comment>
<reference evidence="2 3" key="1">
    <citation type="submission" date="2018-03" db="EMBL/GenBank/DDBJ databases">
        <title>Genomes of Pezizomycetes fungi and the evolution of truffles.</title>
        <authorList>
            <person name="Murat C."/>
            <person name="Payen T."/>
            <person name="Noel B."/>
            <person name="Kuo A."/>
            <person name="Martin F.M."/>
        </authorList>
    </citation>
    <scope>NUCLEOTIDE SEQUENCE [LARGE SCALE GENOMIC DNA]</scope>
    <source>
        <strain evidence="2">091103-1</strain>
    </source>
</reference>
<dbReference type="EMBL" id="PYWC01000005">
    <property type="protein sequence ID" value="PWW79998.1"/>
    <property type="molecule type" value="Genomic_DNA"/>
</dbReference>
<dbReference type="AlphaFoldDB" id="A0A317SZX9"/>
<dbReference type="SUPFAM" id="SSF53613">
    <property type="entry name" value="Ribokinase-like"/>
    <property type="match status" value="1"/>
</dbReference>
<dbReference type="STRING" id="42249.A0A317SZX9"/>
<dbReference type="Gene3D" id="3.40.1190.20">
    <property type="match status" value="1"/>
</dbReference>
<keyword evidence="2" id="KW-0418">Kinase</keyword>
<dbReference type="InterPro" id="IPR011611">
    <property type="entry name" value="PfkB_dom"/>
</dbReference>
<evidence type="ECO:0000259" key="1">
    <source>
        <dbReference type="Pfam" id="PF00294"/>
    </source>
</evidence>
<dbReference type="PANTHER" id="PTHR47098:SF2">
    <property type="entry name" value="PROTEIN MAK32"/>
    <property type="match status" value="1"/>
</dbReference>
<evidence type="ECO:0000313" key="2">
    <source>
        <dbReference type="EMBL" id="PWW79998.1"/>
    </source>
</evidence>
<name>A0A317SZX9_9PEZI</name>
<feature type="domain" description="Carbohydrate kinase PfkB" evidence="1">
    <location>
        <begin position="198"/>
        <end position="333"/>
    </location>
</feature>
<dbReference type="GO" id="GO:0016301">
    <property type="term" value="F:kinase activity"/>
    <property type="evidence" value="ECO:0007669"/>
    <property type="project" value="UniProtKB-KW"/>
</dbReference>